<evidence type="ECO:0000259" key="1">
    <source>
        <dbReference type="Pfam" id="PF02627"/>
    </source>
</evidence>
<name>A0AAE3P546_9BACT</name>
<dbReference type="InterPro" id="IPR029032">
    <property type="entry name" value="AhpD-like"/>
</dbReference>
<evidence type="ECO:0000313" key="2">
    <source>
        <dbReference type="EMBL" id="MDF1613225.1"/>
    </source>
</evidence>
<dbReference type="EMBL" id="JARGDL010000032">
    <property type="protein sequence ID" value="MDF1613225.1"/>
    <property type="molecule type" value="Genomic_DNA"/>
</dbReference>
<proteinExistence type="predicted"/>
<dbReference type="Gene3D" id="1.20.1290.10">
    <property type="entry name" value="AhpD-like"/>
    <property type="match status" value="1"/>
</dbReference>
<organism evidence="2 3">
    <name type="scientific">Stygiobacter electus</name>
    <dbReference type="NCBI Taxonomy" id="3032292"/>
    <lineage>
        <taxon>Bacteria</taxon>
        <taxon>Pseudomonadati</taxon>
        <taxon>Ignavibacteriota</taxon>
        <taxon>Ignavibacteria</taxon>
        <taxon>Ignavibacteriales</taxon>
        <taxon>Melioribacteraceae</taxon>
        <taxon>Stygiobacter</taxon>
    </lineage>
</organism>
<dbReference type="GO" id="GO:0051920">
    <property type="term" value="F:peroxiredoxin activity"/>
    <property type="evidence" value="ECO:0007669"/>
    <property type="project" value="InterPro"/>
</dbReference>
<dbReference type="Pfam" id="PF02627">
    <property type="entry name" value="CMD"/>
    <property type="match status" value="1"/>
</dbReference>
<feature type="domain" description="Carboxymuconolactone decarboxylase-like" evidence="1">
    <location>
        <begin position="12"/>
        <end position="92"/>
    </location>
</feature>
<dbReference type="AlphaFoldDB" id="A0AAE3P546"/>
<dbReference type="NCBIfam" id="TIGR00778">
    <property type="entry name" value="ahpD_dom"/>
    <property type="match status" value="1"/>
</dbReference>
<dbReference type="InterPro" id="IPR003779">
    <property type="entry name" value="CMD-like"/>
</dbReference>
<sequence>MEKRISIKDLEPDAYKAMFQMEKYLSSCDLEKKYLELIKVRASQINGCAYCIEIHVKDALEMGESQRRLFALSAWWESPLFNEKEKIILKMTEEISMIADKGLTTSTYERAIKHFSNNEIAQIIMQIITINSWNRIAISTHMVHEE</sequence>
<dbReference type="PANTHER" id="PTHR35446">
    <property type="entry name" value="SI:CH211-175M2.5"/>
    <property type="match status" value="1"/>
</dbReference>
<dbReference type="Proteomes" id="UP001221302">
    <property type="component" value="Unassembled WGS sequence"/>
</dbReference>
<accession>A0AAE3P546</accession>
<gene>
    <name evidence="2" type="ORF">P0M35_13765</name>
</gene>
<dbReference type="RefSeq" id="WP_321536998.1">
    <property type="nucleotide sequence ID" value="NZ_JARGDL010000032.1"/>
</dbReference>
<evidence type="ECO:0000313" key="3">
    <source>
        <dbReference type="Proteomes" id="UP001221302"/>
    </source>
</evidence>
<reference evidence="2" key="1">
    <citation type="submission" date="2023-03" db="EMBL/GenBank/DDBJ databases">
        <title>Stygiobacter electus gen. nov., sp. nov., facultatively anaerobic thermotolerant bacterium of the class Ignavibacteria from a well of Yessentuki mineral water deposit.</title>
        <authorList>
            <person name="Podosokorskaya O.A."/>
            <person name="Elcheninov A.G."/>
            <person name="Petrova N.F."/>
            <person name="Zavarzina D.G."/>
            <person name="Kublanov I.V."/>
            <person name="Merkel A.Y."/>
        </authorList>
    </citation>
    <scope>NUCLEOTIDE SEQUENCE</scope>
    <source>
        <strain evidence="2">09-Me</strain>
    </source>
</reference>
<dbReference type="InterPro" id="IPR004675">
    <property type="entry name" value="AhpD_core"/>
</dbReference>
<protein>
    <submittedName>
        <fullName evidence="2">Carboxymuconolactone decarboxylase family protein</fullName>
    </submittedName>
</protein>
<comment type="caution">
    <text evidence="2">The sequence shown here is derived from an EMBL/GenBank/DDBJ whole genome shotgun (WGS) entry which is preliminary data.</text>
</comment>
<dbReference type="PANTHER" id="PTHR35446:SF2">
    <property type="entry name" value="CARBOXYMUCONOLACTONE DECARBOXYLASE-LIKE DOMAIN-CONTAINING PROTEIN"/>
    <property type="match status" value="1"/>
</dbReference>
<dbReference type="SUPFAM" id="SSF69118">
    <property type="entry name" value="AhpD-like"/>
    <property type="match status" value="1"/>
</dbReference>
<keyword evidence="3" id="KW-1185">Reference proteome</keyword>